<evidence type="ECO:0000313" key="3">
    <source>
        <dbReference type="Proteomes" id="UP001148786"/>
    </source>
</evidence>
<proteinExistence type="predicted"/>
<comment type="caution">
    <text evidence="2">The sequence shown here is derived from an EMBL/GenBank/DDBJ whole genome shotgun (WGS) entry which is preliminary data.</text>
</comment>
<protein>
    <submittedName>
        <fullName evidence="2">Uncharacterized protein</fullName>
    </submittedName>
</protein>
<organism evidence="2 3">
    <name type="scientific">Agrocybe chaxingu</name>
    <dbReference type="NCBI Taxonomy" id="84603"/>
    <lineage>
        <taxon>Eukaryota</taxon>
        <taxon>Fungi</taxon>
        <taxon>Dikarya</taxon>
        <taxon>Basidiomycota</taxon>
        <taxon>Agaricomycotina</taxon>
        <taxon>Agaricomycetes</taxon>
        <taxon>Agaricomycetidae</taxon>
        <taxon>Agaricales</taxon>
        <taxon>Agaricineae</taxon>
        <taxon>Strophariaceae</taxon>
        <taxon>Agrocybe</taxon>
    </lineage>
</organism>
<dbReference type="EMBL" id="JANKHO010001220">
    <property type="protein sequence ID" value="KAJ3502856.1"/>
    <property type="molecule type" value="Genomic_DNA"/>
</dbReference>
<feature type="region of interest" description="Disordered" evidence="1">
    <location>
        <begin position="1"/>
        <end position="25"/>
    </location>
</feature>
<gene>
    <name evidence="2" type="ORF">NLJ89_g8700</name>
</gene>
<keyword evidence="3" id="KW-1185">Reference proteome</keyword>
<evidence type="ECO:0000256" key="1">
    <source>
        <dbReference type="SAM" id="MobiDB-lite"/>
    </source>
</evidence>
<evidence type="ECO:0000313" key="2">
    <source>
        <dbReference type="EMBL" id="KAJ3502856.1"/>
    </source>
</evidence>
<name>A0A9W8JUD8_9AGAR</name>
<accession>A0A9W8JUD8</accession>
<reference evidence="2" key="1">
    <citation type="submission" date="2022-07" db="EMBL/GenBank/DDBJ databases">
        <title>Genome Sequence of Agrocybe chaxingu.</title>
        <authorList>
            <person name="Buettner E."/>
        </authorList>
    </citation>
    <scope>NUCLEOTIDE SEQUENCE</scope>
    <source>
        <strain evidence="2">MP-N11</strain>
    </source>
</reference>
<dbReference type="Proteomes" id="UP001148786">
    <property type="component" value="Unassembled WGS sequence"/>
</dbReference>
<feature type="compositionally biased region" description="Basic residues" evidence="1">
    <location>
        <begin position="13"/>
        <end position="22"/>
    </location>
</feature>
<dbReference type="AlphaFoldDB" id="A0A9W8JUD8"/>
<sequence length="105" mass="11645">MEAFLSNGEARQSKRHGKKEKKDKREQCVFSLTLCVAAVPVAGEVGDWFMDVGQGWQCWVMLASVRHAPALPAGAQAEAEDVNVDVEMPFEFEQPFDTEEDEEGA</sequence>